<feature type="transmembrane region" description="Helical" evidence="1">
    <location>
        <begin position="127"/>
        <end position="145"/>
    </location>
</feature>
<dbReference type="EMBL" id="MGJA01000003">
    <property type="protein sequence ID" value="OGM98143.1"/>
    <property type="molecule type" value="Genomic_DNA"/>
</dbReference>
<evidence type="ECO:0008006" key="4">
    <source>
        <dbReference type="Google" id="ProtNLM"/>
    </source>
</evidence>
<accession>A0A1F8EBG4</accession>
<proteinExistence type="predicted"/>
<feature type="transmembrane region" description="Helical" evidence="1">
    <location>
        <begin position="45"/>
        <end position="65"/>
    </location>
</feature>
<keyword evidence="1" id="KW-0812">Transmembrane</keyword>
<evidence type="ECO:0000313" key="2">
    <source>
        <dbReference type="EMBL" id="OGM98143.1"/>
    </source>
</evidence>
<name>A0A1F8EBG4_9BACT</name>
<sequence length="185" mass="20628">MDDHKKNFLLQDFAIIVLSVLVAVTLVRTEVLVKLLTSTKELEILGSFIAGMFFTSIFTTAPAIITLGEIANANSVLLVAFFGGLGAIVGDLIIFRFVRDRLAEHLLELVKHQGTGKRFRVLLRMKYFRWFTFLLGGLIIASPFPDELGIGLMGFTKLRLSWFIPLSFTFNFIGILIIGLVAKAF</sequence>
<evidence type="ECO:0000256" key="1">
    <source>
        <dbReference type="SAM" id="Phobius"/>
    </source>
</evidence>
<reference evidence="2 3" key="1">
    <citation type="journal article" date="2016" name="Nat. Commun.">
        <title>Thousands of microbial genomes shed light on interconnected biogeochemical processes in an aquifer system.</title>
        <authorList>
            <person name="Anantharaman K."/>
            <person name="Brown C.T."/>
            <person name="Hug L.A."/>
            <person name="Sharon I."/>
            <person name="Castelle C.J."/>
            <person name="Probst A.J."/>
            <person name="Thomas B.C."/>
            <person name="Singh A."/>
            <person name="Wilkins M.J."/>
            <person name="Karaoz U."/>
            <person name="Brodie E.L."/>
            <person name="Williams K.H."/>
            <person name="Hubbard S.S."/>
            <person name="Banfield J.F."/>
        </authorList>
    </citation>
    <scope>NUCLEOTIDE SEQUENCE [LARGE SCALE GENOMIC DNA]</scope>
</reference>
<protein>
    <recommendedName>
        <fullName evidence="4">TVP38/TMEM64 family membrane protein</fullName>
    </recommendedName>
</protein>
<dbReference type="STRING" id="1802660.A2735_00345"/>
<keyword evidence="1" id="KW-0472">Membrane</keyword>
<evidence type="ECO:0000313" key="3">
    <source>
        <dbReference type="Proteomes" id="UP000178520"/>
    </source>
</evidence>
<feature type="transmembrane region" description="Helical" evidence="1">
    <location>
        <begin position="160"/>
        <end position="182"/>
    </location>
</feature>
<feature type="transmembrane region" description="Helical" evidence="1">
    <location>
        <begin position="77"/>
        <end position="98"/>
    </location>
</feature>
<keyword evidence="1" id="KW-1133">Transmembrane helix</keyword>
<organism evidence="2 3">
    <name type="scientific">Candidatus Yanofskybacteria bacterium RIFCSPHIGHO2_01_FULL_41_21</name>
    <dbReference type="NCBI Taxonomy" id="1802660"/>
    <lineage>
        <taxon>Bacteria</taxon>
        <taxon>Candidatus Yanofskyibacteriota</taxon>
    </lineage>
</organism>
<comment type="caution">
    <text evidence="2">The sequence shown here is derived from an EMBL/GenBank/DDBJ whole genome shotgun (WGS) entry which is preliminary data.</text>
</comment>
<gene>
    <name evidence="2" type="ORF">A2735_00345</name>
</gene>
<feature type="transmembrane region" description="Helical" evidence="1">
    <location>
        <begin position="13"/>
        <end position="33"/>
    </location>
</feature>
<dbReference type="Proteomes" id="UP000178520">
    <property type="component" value="Unassembled WGS sequence"/>
</dbReference>
<dbReference type="AlphaFoldDB" id="A0A1F8EBG4"/>